<sequence>MKDNYDYGKNDNFDKAKTSSTNESTLSLHIANYENSLETYGNDSEGDEEEAALKIKKNEKSDMIKSWKNAKHGLTGAFSEVGVNFTFFGDGSVMTS</sequence>
<reference evidence="2" key="1">
    <citation type="submission" date="2022-11" db="UniProtKB">
        <authorList>
            <consortium name="WormBaseParasite"/>
        </authorList>
    </citation>
    <scope>IDENTIFICATION</scope>
</reference>
<protein>
    <submittedName>
        <fullName evidence="2">Uncharacterized protein</fullName>
    </submittedName>
</protein>
<dbReference type="Proteomes" id="UP000887577">
    <property type="component" value="Unplaced"/>
</dbReference>
<evidence type="ECO:0000313" key="2">
    <source>
        <dbReference type="WBParaSite" id="PSU_v2.g7676.t1"/>
    </source>
</evidence>
<dbReference type="WBParaSite" id="PSU_v2.g7676.t1">
    <property type="protein sequence ID" value="PSU_v2.g7676.t1"/>
    <property type="gene ID" value="PSU_v2.g7676"/>
</dbReference>
<dbReference type="AlphaFoldDB" id="A0A914Z5Q5"/>
<keyword evidence="1" id="KW-1185">Reference proteome</keyword>
<evidence type="ECO:0000313" key="1">
    <source>
        <dbReference type="Proteomes" id="UP000887577"/>
    </source>
</evidence>
<organism evidence="1 2">
    <name type="scientific">Panagrolaimus superbus</name>
    <dbReference type="NCBI Taxonomy" id="310955"/>
    <lineage>
        <taxon>Eukaryota</taxon>
        <taxon>Metazoa</taxon>
        <taxon>Ecdysozoa</taxon>
        <taxon>Nematoda</taxon>
        <taxon>Chromadorea</taxon>
        <taxon>Rhabditida</taxon>
        <taxon>Tylenchina</taxon>
        <taxon>Panagrolaimomorpha</taxon>
        <taxon>Panagrolaimoidea</taxon>
        <taxon>Panagrolaimidae</taxon>
        <taxon>Panagrolaimus</taxon>
    </lineage>
</organism>
<proteinExistence type="predicted"/>
<name>A0A914Z5Q5_9BILA</name>
<accession>A0A914Z5Q5</accession>